<sequence length="99" mass="11141">MKRITMTHEKEGFMDMMTRIIVLLPLNLALKTLGVIAAITIIGIPASVLLFKMANMLWYKTYKLECPSCGKKISIQGGSEATNCMYCKERIVATWRKPA</sequence>
<gene>
    <name evidence="5" type="ORF">AMD02_15160</name>
</gene>
<accession>A0A0M0KMI9</accession>
<evidence type="ECO:0000256" key="3">
    <source>
        <dbReference type="ARBA" id="ARBA00022989"/>
    </source>
</evidence>
<dbReference type="GeneID" id="87596536"/>
<reference evidence="5" key="1">
    <citation type="submission" date="2015-08" db="EMBL/GenBank/DDBJ databases">
        <title>Complete DNA Sequence of Pseudomonas syringae pv. actinidiae, the Causal Agent of Kiwifruit Canker Disease.</title>
        <authorList>
            <person name="Rikkerink E.H.A."/>
            <person name="Fineran P.C."/>
        </authorList>
    </citation>
    <scope>NUCLEOTIDE SEQUENCE</scope>
    <source>
        <strain evidence="5">DSM 13666</strain>
    </source>
</reference>
<evidence type="ECO:0000313" key="5">
    <source>
        <dbReference type="EMBL" id="KOO40029.1"/>
    </source>
</evidence>
<evidence type="ECO:0000256" key="2">
    <source>
        <dbReference type="ARBA" id="ARBA00022692"/>
    </source>
</evidence>
<protein>
    <submittedName>
        <fullName evidence="5">Uncharacterized protein</fullName>
    </submittedName>
</protein>
<dbReference type="AlphaFoldDB" id="A0A0M0KMI9"/>
<dbReference type="RefSeq" id="WP_053431881.1">
    <property type="nucleotide sequence ID" value="NZ_CP040441.1"/>
</dbReference>
<dbReference type="PATRIC" id="fig|136160.3.peg.3513"/>
<comment type="caution">
    <text evidence="5">The sequence shown here is derived from an EMBL/GenBank/DDBJ whole genome shotgun (WGS) entry which is preliminary data.</text>
</comment>
<keyword evidence="1" id="KW-1003">Cell membrane</keyword>
<dbReference type="EMBL" id="LILD01000001">
    <property type="protein sequence ID" value="KOO40029.1"/>
    <property type="molecule type" value="Genomic_DNA"/>
</dbReference>
<proteinExistence type="predicted"/>
<keyword evidence="4" id="KW-0472">Membrane</keyword>
<evidence type="ECO:0000256" key="4">
    <source>
        <dbReference type="ARBA" id="ARBA00023136"/>
    </source>
</evidence>
<dbReference type="InterPro" id="IPR020912">
    <property type="entry name" value="UPF0295"/>
</dbReference>
<name>A0A0M0KMI9_ALKHA</name>
<dbReference type="Pfam" id="PF11023">
    <property type="entry name" value="DUF2614"/>
    <property type="match status" value="1"/>
</dbReference>
<dbReference type="Gene3D" id="2.20.28.30">
    <property type="entry name" value="RNA polymerase ii, chain L"/>
    <property type="match status" value="1"/>
</dbReference>
<keyword evidence="2" id="KW-0812">Transmembrane</keyword>
<evidence type="ECO:0000256" key="1">
    <source>
        <dbReference type="ARBA" id="ARBA00022475"/>
    </source>
</evidence>
<keyword evidence="3" id="KW-1133">Transmembrane helix</keyword>
<organism evidence="5">
    <name type="scientific">Halalkalibacterium halodurans</name>
    <name type="common">Bacillus halodurans</name>
    <dbReference type="NCBI Taxonomy" id="86665"/>
    <lineage>
        <taxon>Bacteria</taxon>
        <taxon>Bacillati</taxon>
        <taxon>Bacillota</taxon>
        <taxon>Bacilli</taxon>
        <taxon>Bacillales</taxon>
        <taxon>Bacillaceae</taxon>
        <taxon>Halalkalibacterium (ex Joshi et al. 2022)</taxon>
    </lineage>
</organism>